<sequence length="106" mass="12290">MGKSNVLRFEDCVYDFTLNKPRPELPKDICLKSTNYNFHSENKNNVKEVKEFLENIFVDKELLQYILKILASTLAYDYAATPNVSLFLGKSISAYKSSPQMLFLFH</sequence>
<dbReference type="EMBL" id="MCOG01000124">
    <property type="protein sequence ID" value="ORY41438.1"/>
    <property type="molecule type" value="Genomic_DNA"/>
</dbReference>
<organism evidence="2 3">
    <name type="scientific">Neocallimastix californiae</name>
    <dbReference type="NCBI Taxonomy" id="1754190"/>
    <lineage>
        <taxon>Eukaryota</taxon>
        <taxon>Fungi</taxon>
        <taxon>Fungi incertae sedis</taxon>
        <taxon>Chytridiomycota</taxon>
        <taxon>Chytridiomycota incertae sedis</taxon>
        <taxon>Neocallimastigomycetes</taxon>
        <taxon>Neocallimastigales</taxon>
        <taxon>Neocallimastigaceae</taxon>
        <taxon>Neocallimastix</taxon>
    </lineage>
</organism>
<evidence type="ECO:0000259" key="1">
    <source>
        <dbReference type="Pfam" id="PF08706"/>
    </source>
</evidence>
<gene>
    <name evidence="2" type="ORF">LY90DRAFT_510230</name>
</gene>
<dbReference type="InterPro" id="IPR014818">
    <property type="entry name" value="Phage/plasmid_primase_P4_C"/>
</dbReference>
<comment type="caution">
    <text evidence="2">The sequence shown here is derived from an EMBL/GenBank/DDBJ whole genome shotgun (WGS) entry which is preliminary data.</text>
</comment>
<protein>
    <recommendedName>
        <fullName evidence="1">Bacteriophage/plasmid primase P4 C-terminal domain-containing protein</fullName>
    </recommendedName>
</protein>
<evidence type="ECO:0000313" key="3">
    <source>
        <dbReference type="Proteomes" id="UP000193920"/>
    </source>
</evidence>
<dbReference type="AlphaFoldDB" id="A0A1Y2C334"/>
<accession>A0A1Y2C334</accession>
<feature type="domain" description="Bacteriophage/plasmid primase P4 C-terminal" evidence="1">
    <location>
        <begin position="4"/>
        <end position="57"/>
    </location>
</feature>
<keyword evidence="3" id="KW-1185">Reference proteome</keyword>
<dbReference type="Pfam" id="PF08706">
    <property type="entry name" value="D5_N"/>
    <property type="match status" value="1"/>
</dbReference>
<dbReference type="OrthoDB" id="2375545at2759"/>
<dbReference type="Proteomes" id="UP000193920">
    <property type="component" value="Unassembled WGS sequence"/>
</dbReference>
<name>A0A1Y2C334_9FUNG</name>
<proteinExistence type="predicted"/>
<reference evidence="2 3" key="1">
    <citation type="submission" date="2016-08" db="EMBL/GenBank/DDBJ databases">
        <title>A Parts List for Fungal Cellulosomes Revealed by Comparative Genomics.</title>
        <authorList>
            <consortium name="DOE Joint Genome Institute"/>
            <person name="Haitjema C.H."/>
            <person name="Gilmore S.P."/>
            <person name="Henske J.K."/>
            <person name="Solomon K.V."/>
            <person name="De Groot R."/>
            <person name="Kuo A."/>
            <person name="Mondo S.J."/>
            <person name="Salamov A.A."/>
            <person name="Labutti K."/>
            <person name="Zhao Z."/>
            <person name="Chiniquy J."/>
            <person name="Barry K."/>
            <person name="Brewer H.M."/>
            <person name="Purvine S.O."/>
            <person name="Wright A.T."/>
            <person name="Boxma B."/>
            <person name="Van Alen T."/>
            <person name="Hackstein J.H."/>
            <person name="Baker S.E."/>
            <person name="Grigoriev I.V."/>
            <person name="O'Malley M.A."/>
        </authorList>
    </citation>
    <scope>NUCLEOTIDE SEQUENCE [LARGE SCALE GENOMIC DNA]</scope>
    <source>
        <strain evidence="2 3">G1</strain>
    </source>
</reference>
<evidence type="ECO:0000313" key="2">
    <source>
        <dbReference type="EMBL" id="ORY41438.1"/>
    </source>
</evidence>